<keyword evidence="6 9" id="KW-0732">Signal</keyword>
<comment type="subcellular location">
    <subcellularLocation>
        <location evidence="1">Membrane</location>
        <topology evidence="1">Lipid-anchor</topology>
        <topology evidence="1">GPI-anchor</topology>
    </subcellularLocation>
    <subcellularLocation>
        <location evidence="2">Secreted</location>
    </subcellularLocation>
</comment>
<keyword evidence="12" id="KW-1185">Reference proteome</keyword>
<evidence type="ECO:0000256" key="5">
    <source>
        <dbReference type="ARBA" id="ARBA00022622"/>
    </source>
</evidence>
<comment type="similarity">
    <text evidence="3">Belongs to the RBT5 family.</text>
</comment>
<comment type="caution">
    <text evidence="11">The sequence shown here is derived from an EMBL/GenBank/DDBJ whole genome shotgun (WGS) entry which is preliminary data.</text>
</comment>
<evidence type="ECO:0000259" key="10">
    <source>
        <dbReference type="SMART" id="SM00747"/>
    </source>
</evidence>
<feature type="chain" id="PRO_5047202349" description="CFEM domain-containing protein" evidence="9">
    <location>
        <begin position="21"/>
        <end position="161"/>
    </location>
</feature>
<dbReference type="EMBL" id="CAWUHC010000091">
    <property type="protein sequence ID" value="CAK7231000.1"/>
    <property type="molecule type" value="Genomic_DNA"/>
</dbReference>
<keyword evidence="4" id="KW-0964">Secreted</keyword>
<keyword evidence="5" id="KW-0325">Glycoprotein</keyword>
<name>A0ABP0CH99_9PEZI</name>
<gene>
    <name evidence="11" type="ORF">SBRCBS47491_007783</name>
</gene>
<keyword evidence="8" id="KW-0449">Lipoprotein</keyword>
<accession>A0ABP0CH99</accession>
<keyword evidence="7" id="KW-1015">Disulfide bond</keyword>
<evidence type="ECO:0000256" key="2">
    <source>
        <dbReference type="ARBA" id="ARBA00004613"/>
    </source>
</evidence>
<dbReference type="Proteomes" id="UP001642406">
    <property type="component" value="Unassembled WGS sequence"/>
</dbReference>
<reference evidence="11 12" key="1">
    <citation type="submission" date="2024-01" db="EMBL/GenBank/DDBJ databases">
        <authorList>
            <person name="Allen C."/>
            <person name="Tagirdzhanova G."/>
        </authorList>
    </citation>
    <scope>NUCLEOTIDE SEQUENCE [LARGE SCALE GENOMIC DNA]</scope>
</reference>
<keyword evidence="5" id="KW-0472">Membrane</keyword>
<evidence type="ECO:0000256" key="8">
    <source>
        <dbReference type="ARBA" id="ARBA00023288"/>
    </source>
</evidence>
<organism evidence="11 12">
    <name type="scientific">Sporothrix bragantina</name>
    <dbReference type="NCBI Taxonomy" id="671064"/>
    <lineage>
        <taxon>Eukaryota</taxon>
        <taxon>Fungi</taxon>
        <taxon>Dikarya</taxon>
        <taxon>Ascomycota</taxon>
        <taxon>Pezizomycotina</taxon>
        <taxon>Sordariomycetes</taxon>
        <taxon>Sordariomycetidae</taxon>
        <taxon>Ophiostomatales</taxon>
        <taxon>Ophiostomataceae</taxon>
        <taxon>Sporothrix</taxon>
    </lineage>
</organism>
<proteinExistence type="inferred from homology"/>
<keyword evidence="5" id="KW-0336">GPI-anchor</keyword>
<evidence type="ECO:0000256" key="7">
    <source>
        <dbReference type="ARBA" id="ARBA00023157"/>
    </source>
</evidence>
<protein>
    <recommendedName>
        <fullName evidence="10">CFEM domain-containing protein</fullName>
    </recommendedName>
</protein>
<evidence type="ECO:0000256" key="1">
    <source>
        <dbReference type="ARBA" id="ARBA00004589"/>
    </source>
</evidence>
<evidence type="ECO:0000313" key="11">
    <source>
        <dbReference type="EMBL" id="CAK7231000.1"/>
    </source>
</evidence>
<evidence type="ECO:0000256" key="4">
    <source>
        <dbReference type="ARBA" id="ARBA00022525"/>
    </source>
</evidence>
<dbReference type="Pfam" id="PF05730">
    <property type="entry name" value="CFEM"/>
    <property type="match status" value="1"/>
</dbReference>
<sequence length="161" mass="15796">MQLTATAIAAILAFAPAALSAAVSSTSFSSTSSLASSTSTTCASPITITTTTCDCQSTTPAPSPSISGGSSPTTSYNLNESTSACPVATNLPFCAMACIHAAAIDIGCAARPDMHHCQCENFSALSSVAGPCIFGACGPDLALQASSVGVEICSICEGVSA</sequence>
<dbReference type="InterPro" id="IPR008427">
    <property type="entry name" value="Extracellular_membr_CFEM_dom"/>
</dbReference>
<evidence type="ECO:0000256" key="9">
    <source>
        <dbReference type="SAM" id="SignalP"/>
    </source>
</evidence>
<evidence type="ECO:0000313" key="12">
    <source>
        <dbReference type="Proteomes" id="UP001642406"/>
    </source>
</evidence>
<evidence type="ECO:0000256" key="6">
    <source>
        <dbReference type="ARBA" id="ARBA00022729"/>
    </source>
</evidence>
<dbReference type="SMART" id="SM00747">
    <property type="entry name" value="CFEM"/>
    <property type="match status" value="1"/>
</dbReference>
<evidence type="ECO:0000256" key="3">
    <source>
        <dbReference type="ARBA" id="ARBA00010031"/>
    </source>
</evidence>
<feature type="domain" description="CFEM" evidence="10">
    <location>
        <begin position="87"/>
        <end position="154"/>
    </location>
</feature>
<feature type="signal peptide" evidence="9">
    <location>
        <begin position="1"/>
        <end position="20"/>
    </location>
</feature>